<comment type="caution">
    <text evidence="1">The sequence shown here is derived from an EMBL/GenBank/DDBJ whole genome shotgun (WGS) entry which is preliminary data.</text>
</comment>
<name>A0ABV8T0Z6_9GAMM</name>
<evidence type="ECO:0000313" key="2">
    <source>
        <dbReference type="Proteomes" id="UP001595904"/>
    </source>
</evidence>
<protein>
    <submittedName>
        <fullName evidence="1">Uncharacterized protein</fullName>
    </submittedName>
</protein>
<dbReference type="RefSeq" id="WP_380602983.1">
    <property type="nucleotide sequence ID" value="NZ_JBHSDU010000015.1"/>
</dbReference>
<keyword evidence="2" id="KW-1185">Reference proteome</keyword>
<organism evidence="1 2">
    <name type="scientific">Steroidobacter flavus</name>
    <dbReference type="NCBI Taxonomy" id="1842136"/>
    <lineage>
        <taxon>Bacteria</taxon>
        <taxon>Pseudomonadati</taxon>
        <taxon>Pseudomonadota</taxon>
        <taxon>Gammaproteobacteria</taxon>
        <taxon>Steroidobacterales</taxon>
        <taxon>Steroidobacteraceae</taxon>
        <taxon>Steroidobacter</taxon>
    </lineage>
</organism>
<gene>
    <name evidence="1" type="ORF">ACFPN2_28320</name>
</gene>
<dbReference type="EMBL" id="JBHSDU010000015">
    <property type="protein sequence ID" value="MFC4313022.1"/>
    <property type="molecule type" value="Genomic_DNA"/>
</dbReference>
<proteinExistence type="predicted"/>
<evidence type="ECO:0000313" key="1">
    <source>
        <dbReference type="EMBL" id="MFC4313022.1"/>
    </source>
</evidence>
<sequence length="135" mass="15057">MEQTWVRVWCRREDQAAIESGTDLSIDDEGDDGASSWVILSTETSRPWVVKDDMVASGKPFFLAHGRGANEVEEYDALEVASDGNVVSERKCSVNEGYLISYENRVNDLRALEKHVAMKQQVLGLIGMDPHDLAK</sequence>
<accession>A0ABV8T0Z6</accession>
<dbReference type="Proteomes" id="UP001595904">
    <property type="component" value="Unassembled WGS sequence"/>
</dbReference>
<reference evidence="2" key="1">
    <citation type="journal article" date="2019" name="Int. J. Syst. Evol. Microbiol.">
        <title>The Global Catalogue of Microorganisms (GCM) 10K type strain sequencing project: providing services to taxonomists for standard genome sequencing and annotation.</title>
        <authorList>
            <consortium name="The Broad Institute Genomics Platform"/>
            <consortium name="The Broad Institute Genome Sequencing Center for Infectious Disease"/>
            <person name="Wu L."/>
            <person name="Ma J."/>
        </authorList>
    </citation>
    <scope>NUCLEOTIDE SEQUENCE [LARGE SCALE GENOMIC DNA]</scope>
    <source>
        <strain evidence="2">CGMCC 1.10759</strain>
    </source>
</reference>